<sequence>CAVKFFDLFGIFFTVFHKYLAAKPFYLLLVPFFNLFGVQPYLHV</sequence>
<dbReference type="AlphaFoldDB" id="A0A0F9AFK6"/>
<feature type="non-terminal residue" evidence="2">
    <location>
        <position position="1"/>
    </location>
</feature>
<name>A0A0F9AFK6_9ZZZZ</name>
<protein>
    <submittedName>
        <fullName evidence="2">Uncharacterized protein</fullName>
    </submittedName>
</protein>
<keyword evidence="1" id="KW-0472">Membrane</keyword>
<comment type="caution">
    <text evidence="2">The sequence shown here is derived from an EMBL/GenBank/DDBJ whole genome shotgun (WGS) entry which is preliminary data.</text>
</comment>
<evidence type="ECO:0000313" key="2">
    <source>
        <dbReference type="EMBL" id="KKK70991.1"/>
    </source>
</evidence>
<evidence type="ECO:0000256" key="1">
    <source>
        <dbReference type="SAM" id="Phobius"/>
    </source>
</evidence>
<dbReference type="EMBL" id="LAZR01057936">
    <property type="protein sequence ID" value="KKK70991.1"/>
    <property type="molecule type" value="Genomic_DNA"/>
</dbReference>
<accession>A0A0F9AFK6</accession>
<keyword evidence="1" id="KW-1133">Transmembrane helix</keyword>
<gene>
    <name evidence="2" type="ORF">LCGC14_2918460</name>
</gene>
<proteinExistence type="predicted"/>
<keyword evidence="1" id="KW-0812">Transmembrane</keyword>
<reference evidence="2" key="1">
    <citation type="journal article" date="2015" name="Nature">
        <title>Complex archaea that bridge the gap between prokaryotes and eukaryotes.</title>
        <authorList>
            <person name="Spang A."/>
            <person name="Saw J.H."/>
            <person name="Jorgensen S.L."/>
            <person name="Zaremba-Niedzwiedzka K."/>
            <person name="Martijn J."/>
            <person name="Lind A.E."/>
            <person name="van Eijk R."/>
            <person name="Schleper C."/>
            <person name="Guy L."/>
            <person name="Ettema T.J."/>
        </authorList>
    </citation>
    <scope>NUCLEOTIDE SEQUENCE</scope>
</reference>
<feature type="transmembrane region" description="Helical" evidence="1">
    <location>
        <begin position="25"/>
        <end position="42"/>
    </location>
</feature>
<organism evidence="2">
    <name type="scientific">marine sediment metagenome</name>
    <dbReference type="NCBI Taxonomy" id="412755"/>
    <lineage>
        <taxon>unclassified sequences</taxon>
        <taxon>metagenomes</taxon>
        <taxon>ecological metagenomes</taxon>
    </lineage>
</organism>